<proteinExistence type="predicted"/>
<accession>A0A7K0FT75</accession>
<dbReference type="EMBL" id="WKKH01000001">
    <property type="protein sequence ID" value="MRX74460.1"/>
    <property type="molecule type" value="Genomic_DNA"/>
</dbReference>
<dbReference type="OrthoDB" id="1513912at2"/>
<evidence type="ECO:0000313" key="2">
    <source>
        <dbReference type="EMBL" id="MRX74460.1"/>
    </source>
</evidence>
<dbReference type="Proteomes" id="UP000487757">
    <property type="component" value="Unassembled WGS sequence"/>
</dbReference>
<dbReference type="RefSeq" id="WP_154278614.1">
    <property type="nucleotide sequence ID" value="NZ_JBHUJQ010000001.1"/>
</dbReference>
<dbReference type="AlphaFoldDB" id="A0A7K0FT75"/>
<keyword evidence="1" id="KW-0732">Signal</keyword>
<feature type="chain" id="PRO_5029553731" evidence="1">
    <location>
        <begin position="25"/>
        <end position="197"/>
    </location>
</feature>
<protein>
    <submittedName>
        <fullName evidence="2">Uncharacterized protein</fullName>
    </submittedName>
</protein>
<name>A0A7K0FT75_9SPHI</name>
<evidence type="ECO:0000256" key="1">
    <source>
        <dbReference type="SAM" id="SignalP"/>
    </source>
</evidence>
<reference evidence="2 3" key="1">
    <citation type="submission" date="2019-11" db="EMBL/GenBank/DDBJ databases">
        <title>Pedobacter petrophilus genome.</title>
        <authorList>
            <person name="Feldbauer M.J."/>
            <person name="Newman J.D."/>
        </authorList>
    </citation>
    <scope>NUCLEOTIDE SEQUENCE [LARGE SCALE GENOMIC DNA]</scope>
    <source>
        <strain evidence="2 3">LMG 29686</strain>
    </source>
</reference>
<sequence>MKKLHKKVVYLFAFFLQLNLAVFGQNPNGATSQLQIQRVDLKDSILIQEIKKFIQSEIVKEKGFKVVGYITISKIRNSANDIIKRYHINKNYVNFDELKNDSQFPLFYSYVDSKIILLKGEIESFVDKKFSNRSKKHFQRIIEPFLYKVKLMQAPSIDGKSKKKTPHREGERIQLHGGIDVSIFINGRVEVMPSKFY</sequence>
<organism evidence="2 3">
    <name type="scientific">Pedobacter petrophilus</name>
    <dbReference type="NCBI Taxonomy" id="1908241"/>
    <lineage>
        <taxon>Bacteria</taxon>
        <taxon>Pseudomonadati</taxon>
        <taxon>Bacteroidota</taxon>
        <taxon>Sphingobacteriia</taxon>
        <taxon>Sphingobacteriales</taxon>
        <taxon>Sphingobacteriaceae</taxon>
        <taxon>Pedobacter</taxon>
    </lineage>
</organism>
<comment type="caution">
    <text evidence="2">The sequence shown here is derived from an EMBL/GenBank/DDBJ whole genome shotgun (WGS) entry which is preliminary data.</text>
</comment>
<evidence type="ECO:0000313" key="3">
    <source>
        <dbReference type="Proteomes" id="UP000487757"/>
    </source>
</evidence>
<gene>
    <name evidence="2" type="ORF">GJU39_00035</name>
</gene>
<feature type="signal peptide" evidence="1">
    <location>
        <begin position="1"/>
        <end position="24"/>
    </location>
</feature>
<keyword evidence="3" id="KW-1185">Reference proteome</keyword>